<dbReference type="AlphaFoldDB" id="A0A6J2JGD3"/>
<evidence type="ECO:0000256" key="1">
    <source>
        <dbReference type="ARBA" id="ARBA00004651"/>
    </source>
</evidence>
<reference evidence="14" key="1">
    <citation type="submission" date="2025-08" db="UniProtKB">
        <authorList>
            <consortium name="RefSeq"/>
        </authorList>
    </citation>
    <scope>IDENTIFICATION</scope>
    <source>
        <tissue evidence="14">Silk gland</tissue>
    </source>
</reference>
<evidence type="ECO:0000256" key="7">
    <source>
        <dbReference type="ARBA" id="ARBA00023136"/>
    </source>
</evidence>
<dbReference type="GO" id="GO:0005886">
    <property type="term" value="C:plasma membrane"/>
    <property type="evidence" value="ECO:0007669"/>
    <property type="project" value="UniProtKB-SubCell"/>
</dbReference>
<evidence type="ECO:0000256" key="12">
    <source>
        <dbReference type="SAM" id="Phobius"/>
    </source>
</evidence>
<evidence type="ECO:0000256" key="4">
    <source>
        <dbReference type="ARBA" id="ARBA00022692"/>
    </source>
</evidence>
<gene>
    <name evidence="14" type="primary">LOC114241468</name>
</gene>
<name>A0A6J2JGD3_BOMMA</name>
<evidence type="ECO:0000256" key="3">
    <source>
        <dbReference type="ARBA" id="ARBA00022475"/>
    </source>
</evidence>
<evidence type="ECO:0000256" key="6">
    <source>
        <dbReference type="ARBA" id="ARBA00022989"/>
    </source>
</evidence>
<evidence type="ECO:0000313" key="14">
    <source>
        <dbReference type="RefSeq" id="XP_028028097.1"/>
    </source>
</evidence>
<feature type="transmembrane region" description="Helical" evidence="12">
    <location>
        <begin position="12"/>
        <end position="32"/>
    </location>
</feature>
<protein>
    <recommendedName>
        <fullName evidence="8">Zinc transporter ZIP11</fullName>
    </recommendedName>
    <alternativeName>
        <fullName evidence="9">Solute carrier family 39 member 11</fullName>
    </alternativeName>
    <alternativeName>
        <fullName evidence="10">Zrt- and Irt-like protein 11</fullName>
    </alternativeName>
</protein>
<dbReference type="KEGG" id="bman:114241468"/>
<feature type="transmembrane region" description="Helical" evidence="12">
    <location>
        <begin position="77"/>
        <end position="94"/>
    </location>
</feature>
<feature type="transmembrane region" description="Helical" evidence="12">
    <location>
        <begin position="203"/>
        <end position="227"/>
    </location>
</feature>
<dbReference type="InterPro" id="IPR003689">
    <property type="entry name" value="ZIP"/>
</dbReference>
<dbReference type="RefSeq" id="XP_028028097.1">
    <property type="nucleotide sequence ID" value="XM_028172296.1"/>
</dbReference>
<evidence type="ECO:0000256" key="8">
    <source>
        <dbReference type="ARBA" id="ARBA00040593"/>
    </source>
</evidence>
<feature type="region of interest" description="Disordered" evidence="11">
    <location>
        <begin position="162"/>
        <end position="189"/>
    </location>
</feature>
<keyword evidence="13" id="KW-1185">Reference proteome</keyword>
<organism evidence="13 14">
    <name type="scientific">Bombyx mandarina</name>
    <name type="common">Wild silk moth</name>
    <name type="synonym">Wild silkworm</name>
    <dbReference type="NCBI Taxonomy" id="7092"/>
    <lineage>
        <taxon>Eukaryota</taxon>
        <taxon>Metazoa</taxon>
        <taxon>Ecdysozoa</taxon>
        <taxon>Arthropoda</taxon>
        <taxon>Hexapoda</taxon>
        <taxon>Insecta</taxon>
        <taxon>Pterygota</taxon>
        <taxon>Neoptera</taxon>
        <taxon>Endopterygota</taxon>
        <taxon>Lepidoptera</taxon>
        <taxon>Glossata</taxon>
        <taxon>Ditrysia</taxon>
        <taxon>Bombycoidea</taxon>
        <taxon>Bombycidae</taxon>
        <taxon>Bombycinae</taxon>
        <taxon>Bombyx</taxon>
    </lineage>
</organism>
<proteinExistence type="inferred from homology"/>
<feature type="transmembrane region" description="Helical" evidence="12">
    <location>
        <begin position="39"/>
        <end position="57"/>
    </location>
</feature>
<evidence type="ECO:0000256" key="10">
    <source>
        <dbReference type="ARBA" id="ARBA00042973"/>
    </source>
</evidence>
<dbReference type="CTD" id="36273"/>
<comment type="similarity">
    <text evidence="2">Belongs to the ZIP transporter (TC 2.A.5) family.</text>
</comment>
<dbReference type="GO" id="GO:0005385">
    <property type="term" value="F:zinc ion transmembrane transporter activity"/>
    <property type="evidence" value="ECO:0007669"/>
    <property type="project" value="TreeGrafter"/>
</dbReference>
<dbReference type="OrthoDB" id="262547at2759"/>
<feature type="transmembrane region" description="Helical" evidence="12">
    <location>
        <begin position="299"/>
        <end position="316"/>
    </location>
</feature>
<dbReference type="GeneID" id="114241468"/>
<evidence type="ECO:0000256" key="5">
    <source>
        <dbReference type="ARBA" id="ARBA00022833"/>
    </source>
</evidence>
<keyword evidence="4 12" id="KW-0812">Transmembrane</keyword>
<dbReference type="Pfam" id="PF02535">
    <property type="entry name" value="Zip"/>
    <property type="match status" value="1"/>
</dbReference>
<keyword evidence="6 12" id="KW-1133">Transmembrane helix</keyword>
<dbReference type="Proteomes" id="UP000504629">
    <property type="component" value="Unplaced"/>
</dbReference>
<keyword evidence="7 12" id="KW-0472">Membrane</keyword>
<comment type="subcellular location">
    <subcellularLocation>
        <location evidence="1">Cell membrane</location>
        <topology evidence="1">Multi-pass membrane protein</topology>
    </subcellularLocation>
</comment>
<dbReference type="PANTHER" id="PTHR11040">
    <property type="entry name" value="ZINC/IRON TRANSPORTER"/>
    <property type="match status" value="1"/>
</dbReference>
<keyword evidence="5" id="KW-0862">Zinc</keyword>
<evidence type="ECO:0000256" key="9">
    <source>
        <dbReference type="ARBA" id="ARBA00042540"/>
    </source>
</evidence>
<evidence type="ECO:0000256" key="11">
    <source>
        <dbReference type="SAM" id="MobiDB-lite"/>
    </source>
</evidence>
<feature type="transmembrane region" description="Helical" evidence="12">
    <location>
        <begin position="271"/>
        <end position="292"/>
    </location>
</feature>
<keyword evidence="3" id="KW-1003">Cell membrane</keyword>
<dbReference type="PANTHER" id="PTHR11040:SF211">
    <property type="entry name" value="ZINC TRANSPORTER ZIP11"/>
    <property type="match status" value="1"/>
</dbReference>
<evidence type="ECO:0000256" key="2">
    <source>
        <dbReference type="ARBA" id="ARBA00006939"/>
    </source>
</evidence>
<sequence>MIEGYGAVTQALLGTLLTWGLTAVGAGCVFFIRGKHRKLLDLSLGFAAGVMTAASYWSLLKPAIEMCDTYGEDGKYAFVPVAGGFLCGAVFVYGTDRFLDYLGINSTNMMISITKSKDSKEKLEDLEMMTALNRRPSVPTSVVTMESPQPAEFADCITNQHTAQRRRGHQSHNSLKIGENGEGDHRDSISKSLEARQSQWKRIMLLVVAITVHNIPEGLAVGVSFGATAPNDKAMFQSSRNLALGIGIQNFPEGLAVSLPLQAAGFSVWRAFWYGQLSGMVEPVFGVLGAVAVAAARPILPYALAFAAGAMIYVVADDIIPEANASGNGKLATWGCIVGFVVMMCLDVGLG</sequence>
<feature type="transmembrane region" description="Helical" evidence="12">
    <location>
        <begin position="331"/>
        <end position="350"/>
    </location>
</feature>
<accession>A0A6J2JGD3</accession>
<evidence type="ECO:0000313" key="13">
    <source>
        <dbReference type="Proteomes" id="UP000504629"/>
    </source>
</evidence>